<dbReference type="Pfam" id="PF01384">
    <property type="entry name" value="PHO4"/>
    <property type="match status" value="1"/>
</dbReference>
<dbReference type="PANTHER" id="PTHR11101">
    <property type="entry name" value="PHOSPHATE TRANSPORTER"/>
    <property type="match status" value="1"/>
</dbReference>
<gene>
    <name evidence="7" type="ORF">S2091_3163</name>
</gene>
<reference evidence="7 8" key="1">
    <citation type="submission" date="2018-02" db="EMBL/GenBank/DDBJ databases">
        <title>Solimicrobium silvestre gen. nov., sp. nov., isolated from alpine forest soil.</title>
        <authorList>
            <person name="Margesin R."/>
            <person name="Albuquerque L."/>
            <person name="Zhang D.-C."/>
            <person name="Froufe H.J.C."/>
            <person name="Severino R."/>
            <person name="Roxo I."/>
            <person name="Egas C."/>
            <person name="Da Costa M.S."/>
        </authorList>
    </citation>
    <scope>NUCLEOTIDE SEQUENCE [LARGE SCALE GENOMIC DNA]</scope>
    <source>
        <strain evidence="7 8">S20-91</strain>
    </source>
</reference>
<evidence type="ECO:0000256" key="5">
    <source>
        <dbReference type="ARBA" id="ARBA00023136"/>
    </source>
</evidence>
<evidence type="ECO:0000256" key="2">
    <source>
        <dbReference type="ARBA" id="ARBA00022448"/>
    </source>
</evidence>
<dbReference type="Proteomes" id="UP000237839">
    <property type="component" value="Unassembled WGS sequence"/>
</dbReference>
<evidence type="ECO:0000256" key="6">
    <source>
        <dbReference type="SAM" id="Phobius"/>
    </source>
</evidence>
<proteinExistence type="predicted"/>
<dbReference type="PANTHER" id="PTHR11101:SF80">
    <property type="entry name" value="PHOSPHATE TRANSPORTER"/>
    <property type="match status" value="1"/>
</dbReference>
<keyword evidence="5 6" id="KW-0472">Membrane</keyword>
<feature type="transmembrane region" description="Helical" evidence="6">
    <location>
        <begin position="256"/>
        <end position="278"/>
    </location>
</feature>
<keyword evidence="3 6" id="KW-0812">Transmembrane</keyword>
<name>A0A2S9GX00_9BURK</name>
<feature type="transmembrane region" description="Helical" evidence="6">
    <location>
        <begin position="222"/>
        <end position="244"/>
    </location>
</feature>
<feature type="transmembrane region" description="Helical" evidence="6">
    <location>
        <begin position="49"/>
        <end position="72"/>
    </location>
</feature>
<accession>A0A2S9GX00</accession>
<dbReference type="GO" id="GO:0035435">
    <property type="term" value="P:phosphate ion transmembrane transport"/>
    <property type="evidence" value="ECO:0007669"/>
    <property type="project" value="TreeGrafter"/>
</dbReference>
<dbReference type="InterPro" id="IPR001204">
    <property type="entry name" value="Phos_transporter"/>
</dbReference>
<dbReference type="GO" id="GO:0005315">
    <property type="term" value="F:phosphate transmembrane transporter activity"/>
    <property type="evidence" value="ECO:0007669"/>
    <property type="project" value="InterPro"/>
</dbReference>
<dbReference type="GO" id="GO:0016020">
    <property type="term" value="C:membrane"/>
    <property type="evidence" value="ECO:0007669"/>
    <property type="project" value="UniProtKB-SubCell"/>
</dbReference>
<dbReference type="AlphaFoldDB" id="A0A2S9GX00"/>
<organism evidence="7 8">
    <name type="scientific">Solimicrobium silvestre</name>
    <dbReference type="NCBI Taxonomy" id="2099400"/>
    <lineage>
        <taxon>Bacteria</taxon>
        <taxon>Pseudomonadati</taxon>
        <taxon>Pseudomonadota</taxon>
        <taxon>Betaproteobacteria</taxon>
        <taxon>Burkholderiales</taxon>
        <taxon>Oxalobacteraceae</taxon>
        <taxon>Solimicrobium</taxon>
    </lineage>
</organism>
<comment type="subcellular location">
    <subcellularLocation>
        <location evidence="1">Membrane</location>
        <topology evidence="1">Multi-pass membrane protein</topology>
    </subcellularLocation>
</comment>
<comment type="caution">
    <text evidence="7">The sequence shown here is derived from an EMBL/GenBank/DDBJ whole genome shotgun (WGS) entry which is preliminary data.</text>
</comment>
<feature type="transmembrane region" description="Helical" evidence="6">
    <location>
        <begin position="111"/>
        <end position="132"/>
    </location>
</feature>
<feature type="transmembrane region" description="Helical" evidence="6">
    <location>
        <begin position="310"/>
        <end position="331"/>
    </location>
</feature>
<dbReference type="EMBL" id="PUGF01000015">
    <property type="protein sequence ID" value="PRC92247.1"/>
    <property type="molecule type" value="Genomic_DNA"/>
</dbReference>
<dbReference type="OrthoDB" id="9779554at2"/>
<keyword evidence="4 6" id="KW-1133">Transmembrane helix</keyword>
<feature type="transmembrane region" description="Helical" evidence="6">
    <location>
        <begin position="139"/>
        <end position="165"/>
    </location>
</feature>
<dbReference type="RefSeq" id="WP_105532904.1">
    <property type="nucleotide sequence ID" value="NZ_PUGF01000015.1"/>
</dbReference>
<protein>
    <submittedName>
        <fullName evidence="7">Phosfate/sulfate permease</fullName>
    </submittedName>
</protein>
<evidence type="ECO:0000313" key="7">
    <source>
        <dbReference type="EMBL" id="PRC92247.1"/>
    </source>
</evidence>
<keyword evidence="8" id="KW-1185">Reference proteome</keyword>
<evidence type="ECO:0000256" key="3">
    <source>
        <dbReference type="ARBA" id="ARBA00022692"/>
    </source>
</evidence>
<sequence length="336" mass="35731">MHTLQLSIYVLVLLVGIALIFDFMNGFHDAANAIATVVSTGVLKPQTAVAMAAFFNVVAFFVFPTHVASMIGKGMIDPTVIDQYVIFGALIGAVSWNFLTWYFGIPSSSSHALIGGLVGAAVAKGGVVTLVAKGLWMTVLFIVLSPLLGFIFGSLMMLLVSWLFVRSTPKKVDKWFRRLQLGSAAMYSLGHGGNDAQKTMGIIWMLLIATGYSQSTDLNPPVWVAMSCYAAIGFGTLFGGWRIVKTMGQKITKLKPVGGFCAETGGAITLFMATALGVPVSTTHTITGAIVGVGAAHRISAVRWGVAGNIVWAWIFTIPASAFVAAVAWWVGKLFL</sequence>
<keyword evidence="2" id="KW-0813">Transport</keyword>
<evidence type="ECO:0000313" key="8">
    <source>
        <dbReference type="Proteomes" id="UP000237839"/>
    </source>
</evidence>
<evidence type="ECO:0000256" key="1">
    <source>
        <dbReference type="ARBA" id="ARBA00004141"/>
    </source>
</evidence>
<evidence type="ECO:0000256" key="4">
    <source>
        <dbReference type="ARBA" id="ARBA00022989"/>
    </source>
</evidence>
<feature type="transmembrane region" description="Helical" evidence="6">
    <location>
        <begin position="84"/>
        <end position="105"/>
    </location>
</feature>